<dbReference type="Gene3D" id="3.10.180.10">
    <property type="entry name" value="2,3-Dihydroxybiphenyl 1,2-Dioxygenase, domain 1"/>
    <property type="match status" value="1"/>
</dbReference>
<protein>
    <submittedName>
        <fullName evidence="4">Methylmalonyl-CoA epimerase</fullName>
        <ecNumber evidence="4">5.1.99.1</ecNumber>
    </submittedName>
</protein>
<evidence type="ECO:0000259" key="3">
    <source>
        <dbReference type="PROSITE" id="PS51819"/>
    </source>
</evidence>
<keyword evidence="2" id="KW-0479">Metal-binding</keyword>
<evidence type="ECO:0000313" key="4">
    <source>
        <dbReference type="EMBL" id="MBU2691367.1"/>
    </source>
</evidence>
<evidence type="ECO:0000256" key="2">
    <source>
        <dbReference type="ARBA" id="ARBA00022723"/>
    </source>
</evidence>
<dbReference type="GO" id="GO:0046872">
    <property type="term" value="F:metal ion binding"/>
    <property type="evidence" value="ECO:0007669"/>
    <property type="project" value="UniProtKB-KW"/>
</dbReference>
<dbReference type="AlphaFoldDB" id="A0A948RXH8"/>
<gene>
    <name evidence="4" type="primary">mce</name>
    <name evidence="4" type="ORF">KJ970_10620</name>
</gene>
<feature type="domain" description="VOC" evidence="3">
    <location>
        <begin position="8"/>
        <end position="135"/>
    </location>
</feature>
<organism evidence="4 5">
    <name type="scientific">Eiseniibacteriota bacterium</name>
    <dbReference type="NCBI Taxonomy" id="2212470"/>
    <lineage>
        <taxon>Bacteria</taxon>
        <taxon>Candidatus Eiseniibacteriota</taxon>
    </lineage>
</organism>
<proteinExistence type="inferred from homology"/>
<dbReference type="InterPro" id="IPR029068">
    <property type="entry name" value="Glyas_Bleomycin-R_OHBP_Dase"/>
</dbReference>
<dbReference type="EC" id="5.1.99.1" evidence="4"/>
<comment type="similarity">
    <text evidence="1">Belongs to the methylmalonyl-CoA epimerase family.</text>
</comment>
<dbReference type="SUPFAM" id="SSF54593">
    <property type="entry name" value="Glyoxalase/Bleomycin resistance protein/Dihydroxybiphenyl dioxygenase"/>
    <property type="match status" value="1"/>
</dbReference>
<keyword evidence="4" id="KW-0413">Isomerase</keyword>
<dbReference type="GO" id="GO:0004493">
    <property type="term" value="F:methylmalonyl-CoA epimerase activity"/>
    <property type="evidence" value="ECO:0007669"/>
    <property type="project" value="UniProtKB-EC"/>
</dbReference>
<dbReference type="Proteomes" id="UP000777784">
    <property type="component" value="Unassembled WGS sequence"/>
</dbReference>
<dbReference type="PROSITE" id="PS51819">
    <property type="entry name" value="VOC"/>
    <property type="match status" value="1"/>
</dbReference>
<dbReference type="PANTHER" id="PTHR43048">
    <property type="entry name" value="METHYLMALONYL-COA EPIMERASE"/>
    <property type="match status" value="1"/>
</dbReference>
<dbReference type="CDD" id="cd07249">
    <property type="entry name" value="MMCE"/>
    <property type="match status" value="1"/>
</dbReference>
<reference evidence="4" key="1">
    <citation type="submission" date="2021-05" db="EMBL/GenBank/DDBJ databases">
        <title>Energy efficiency and biological interactions define the core microbiome of deep oligotrophic groundwater.</title>
        <authorList>
            <person name="Mehrshad M."/>
            <person name="Lopez-Fernandez M."/>
            <person name="Bell E."/>
            <person name="Bernier-Latmani R."/>
            <person name="Bertilsson S."/>
            <person name="Dopson M."/>
        </authorList>
    </citation>
    <scope>NUCLEOTIDE SEQUENCE</scope>
    <source>
        <strain evidence="4">Modern_marine.mb.64</strain>
    </source>
</reference>
<dbReference type="PANTHER" id="PTHR43048:SF3">
    <property type="entry name" value="METHYLMALONYL-COA EPIMERASE, MITOCHONDRIAL"/>
    <property type="match status" value="1"/>
</dbReference>
<evidence type="ECO:0000256" key="1">
    <source>
        <dbReference type="ARBA" id="ARBA00009308"/>
    </source>
</evidence>
<dbReference type="GO" id="GO:0046491">
    <property type="term" value="P:L-methylmalonyl-CoA metabolic process"/>
    <property type="evidence" value="ECO:0007669"/>
    <property type="project" value="TreeGrafter"/>
</dbReference>
<sequence length="137" mass="14595">MSKQTALQLDHLGIAVSDIEAALDLYSRQLGLAITAIEDVPQQGIRAYHLKCGETVIELLEATDPEGPIGRFLEKKGPGIHHMALRVENVQTAAQAMSKAGYRVIGEPSTGAGGKTILFLHPASTGGVLLELCQIRP</sequence>
<dbReference type="InterPro" id="IPR017515">
    <property type="entry name" value="MeMalonyl-CoA_epimerase"/>
</dbReference>
<dbReference type="NCBIfam" id="TIGR03081">
    <property type="entry name" value="metmalonyl_epim"/>
    <property type="match status" value="1"/>
</dbReference>
<comment type="caution">
    <text evidence="4">The sequence shown here is derived from an EMBL/GenBank/DDBJ whole genome shotgun (WGS) entry which is preliminary data.</text>
</comment>
<evidence type="ECO:0000313" key="5">
    <source>
        <dbReference type="Proteomes" id="UP000777784"/>
    </source>
</evidence>
<dbReference type="EMBL" id="JAHJDP010000056">
    <property type="protein sequence ID" value="MBU2691367.1"/>
    <property type="molecule type" value="Genomic_DNA"/>
</dbReference>
<accession>A0A948RXH8</accession>
<dbReference type="InterPro" id="IPR037523">
    <property type="entry name" value="VOC_core"/>
</dbReference>
<name>A0A948RXH8_UNCEI</name>
<dbReference type="Pfam" id="PF13669">
    <property type="entry name" value="Glyoxalase_4"/>
    <property type="match status" value="1"/>
</dbReference>
<dbReference type="InterPro" id="IPR051785">
    <property type="entry name" value="MMCE/EMCE_epimerase"/>
</dbReference>